<dbReference type="Proteomes" id="UP000801492">
    <property type="component" value="Unassembled WGS sequence"/>
</dbReference>
<evidence type="ECO:0000313" key="11">
    <source>
        <dbReference type="Proteomes" id="UP000801492"/>
    </source>
</evidence>
<dbReference type="Gene3D" id="3.90.1600.10">
    <property type="entry name" value="Palm domain of DNA polymerase"/>
    <property type="match status" value="1"/>
</dbReference>
<evidence type="ECO:0000256" key="7">
    <source>
        <dbReference type="ARBA" id="ARBA00023125"/>
    </source>
</evidence>
<accession>A0A8K0D3V1</accession>
<dbReference type="InterPro" id="IPR012337">
    <property type="entry name" value="RNaseH-like_sf"/>
</dbReference>
<dbReference type="Gene3D" id="1.10.287.690">
    <property type="entry name" value="Helix hairpin bin"/>
    <property type="match status" value="1"/>
</dbReference>
<dbReference type="PANTHER" id="PTHR33568">
    <property type="entry name" value="DNA POLYMERASE"/>
    <property type="match status" value="1"/>
</dbReference>
<dbReference type="SUPFAM" id="SSF56672">
    <property type="entry name" value="DNA/RNA polymerases"/>
    <property type="match status" value="1"/>
</dbReference>
<dbReference type="InterPro" id="IPR043502">
    <property type="entry name" value="DNA/RNA_pol_sf"/>
</dbReference>
<keyword evidence="7" id="KW-0238">DNA-binding</keyword>
<proteinExistence type="inferred from homology"/>
<comment type="similarity">
    <text evidence="1">Belongs to the DNA polymerase type-B family.</text>
</comment>
<organism evidence="10 11">
    <name type="scientific">Ignelater luminosus</name>
    <name type="common">Cucubano</name>
    <name type="synonym">Pyrophorus luminosus</name>
    <dbReference type="NCBI Taxonomy" id="2038154"/>
    <lineage>
        <taxon>Eukaryota</taxon>
        <taxon>Metazoa</taxon>
        <taxon>Ecdysozoa</taxon>
        <taxon>Arthropoda</taxon>
        <taxon>Hexapoda</taxon>
        <taxon>Insecta</taxon>
        <taxon>Pterygota</taxon>
        <taxon>Neoptera</taxon>
        <taxon>Endopterygota</taxon>
        <taxon>Coleoptera</taxon>
        <taxon>Polyphaga</taxon>
        <taxon>Elateriformia</taxon>
        <taxon>Elateroidea</taxon>
        <taxon>Elateridae</taxon>
        <taxon>Agrypninae</taxon>
        <taxon>Pyrophorini</taxon>
        <taxon>Ignelater</taxon>
    </lineage>
</organism>
<dbReference type="Gene3D" id="3.40.960.10">
    <property type="entry name" value="VSR Endonuclease"/>
    <property type="match status" value="1"/>
</dbReference>
<dbReference type="OrthoDB" id="5871067at2759"/>
<gene>
    <name evidence="10" type="ORF">ILUMI_11998</name>
</gene>
<dbReference type="GO" id="GO:0006260">
    <property type="term" value="P:DNA replication"/>
    <property type="evidence" value="ECO:0007669"/>
    <property type="project" value="UniProtKB-KW"/>
</dbReference>
<dbReference type="Pfam" id="PF03175">
    <property type="entry name" value="DNA_pol_B_2"/>
    <property type="match status" value="2"/>
</dbReference>
<reference evidence="10" key="1">
    <citation type="submission" date="2019-08" db="EMBL/GenBank/DDBJ databases">
        <title>The genome of the North American firefly Photinus pyralis.</title>
        <authorList>
            <consortium name="Photinus pyralis genome working group"/>
            <person name="Fallon T.R."/>
            <person name="Sander Lower S.E."/>
            <person name="Weng J.-K."/>
        </authorList>
    </citation>
    <scope>NUCLEOTIDE SEQUENCE</scope>
    <source>
        <strain evidence="10">TRF0915ILg1</strain>
        <tissue evidence="10">Whole body</tissue>
    </source>
</reference>
<keyword evidence="11" id="KW-1185">Reference proteome</keyword>
<keyword evidence="6" id="KW-0239">DNA-directed DNA polymerase</keyword>
<dbReference type="AlphaFoldDB" id="A0A8K0D3V1"/>
<evidence type="ECO:0000256" key="2">
    <source>
        <dbReference type="ARBA" id="ARBA00012417"/>
    </source>
</evidence>
<evidence type="ECO:0000256" key="4">
    <source>
        <dbReference type="ARBA" id="ARBA00022695"/>
    </source>
</evidence>
<comment type="catalytic activity">
    <reaction evidence="8">
        <text>DNA(n) + a 2'-deoxyribonucleoside 5'-triphosphate = DNA(n+1) + diphosphate</text>
        <dbReference type="Rhea" id="RHEA:22508"/>
        <dbReference type="Rhea" id="RHEA-COMP:17339"/>
        <dbReference type="Rhea" id="RHEA-COMP:17340"/>
        <dbReference type="ChEBI" id="CHEBI:33019"/>
        <dbReference type="ChEBI" id="CHEBI:61560"/>
        <dbReference type="ChEBI" id="CHEBI:173112"/>
        <dbReference type="EC" id="2.7.7.7"/>
    </reaction>
</comment>
<keyword evidence="5" id="KW-0235">DNA replication</keyword>
<evidence type="ECO:0000256" key="3">
    <source>
        <dbReference type="ARBA" id="ARBA00022679"/>
    </source>
</evidence>
<dbReference type="InterPro" id="IPR036397">
    <property type="entry name" value="RNaseH_sf"/>
</dbReference>
<evidence type="ECO:0000256" key="8">
    <source>
        <dbReference type="ARBA" id="ARBA00049244"/>
    </source>
</evidence>
<evidence type="ECO:0000256" key="1">
    <source>
        <dbReference type="ARBA" id="ARBA00005755"/>
    </source>
</evidence>
<dbReference type="PANTHER" id="PTHR33568:SF3">
    <property type="entry name" value="DNA-DIRECTED DNA POLYMERASE"/>
    <property type="match status" value="1"/>
</dbReference>
<dbReference type="GO" id="GO:0000166">
    <property type="term" value="F:nucleotide binding"/>
    <property type="evidence" value="ECO:0007669"/>
    <property type="project" value="InterPro"/>
</dbReference>
<evidence type="ECO:0000256" key="6">
    <source>
        <dbReference type="ARBA" id="ARBA00022932"/>
    </source>
</evidence>
<dbReference type="EMBL" id="VTPC01007259">
    <property type="protein sequence ID" value="KAF2894175.1"/>
    <property type="molecule type" value="Genomic_DNA"/>
</dbReference>
<dbReference type="GO" id="GO:0003677">
    <property type="term" value="F:DNA binding"/>
    <property type="evidence" value="ECO:0007669"/>
    <property type="project" value="UniProtKB-KW"/>
</dbReference>
<protein>
    <recommendedName>
        <fullName evidence="2">DNA-directed DNA polymerase</fullName>
        <ecNumber evidence="2">2.7.7.7</ecNumber>
    </recommendedName>
</protein>
<name>A0A8K0D3V1_IGNLU</name>
<keyword evidence="4" id="KW-0548">Nucleotidyltransferase</keyword>
<dbReference type="EC" id="2.7.7.7" evidence="2"/>
<dbReference type="Gene3D" id="3.30.420.10">
    <property type="entry name" value="Ribonuclease H-like superfamily/Ribonuclease H"/>
    <property type="match status" value="1"/>
</dbReference>
<dbReference type="SUPFAM" id="SSF53098">
    <property type="entry name" value="Ribonuclease H-like"/>
    <property type="match status" value="1"/>
</dbReference>
<evidence type="ECO:0000313" key="10">
    <source>
        <dbReference type="EMBL" id="KAF2894175.1"/>
    </source>
</evidence>
<dbReference type="GO" id="GO:0042575">
    <property type="term" value="C:DNA polymerase complex"/>
    <property type="evidence" value="ECO:0007669"/>
    <property type="project" value="UniProtKB-ARBA"/>
</dbReference>
<feature type="domain" description="DNA-directed DNA polymerase family B mitochondria/virus" evidence="9">
    <location>
        <begin position="463"/>
        <end position="647"/>
    </location>
</feature>
<dbReference type="InterPro" id="IPR023211">
    <property type="entry name" value="DNA_pol_palm_dom_sf"/>
</dbReference>
<dbReference type="GO" id="GO:0003887">
    <property type="term" value="F:DNA-directed DNA polymerase activity"/>
    <property type="evidence" value="ECO:0007669"/>
    <property type="project" value="UniProtKB-KW"/>
</dbReference>
<keyword evidence="3" id="KW-0808">Transferase</keyword>
<dbReference type="InterPro" id="IPR004868">
    <property type="entry name" value="DNA-dir_DNA_pol_B_mt/vir"/>
</dbReference>
<sequence>MSTHDRFEIVSEYDNKTKKFNVFKKTVVFKIKEAVENEDILEWIKCATEDVFTHMFKVVKSTDIIGLTFYSENFKEKQPGWLSLRSASKVSFDDVWKVLGAILQSNSETLSTDKFKIVLTRVIPPTGKGRQRKYNNFNEFCKKKKGIVTIENRDNLCLLMAICVAKSLAEKDPLYDNIRRNKRRQHKEALELNEKIGNMTIPKNGCGIPELKLIQNYLKKFRIIVYIHGAKGRRVMFDGENENAKYKINLLYHKNHYNVITSLTSAFTCSYFCEDCRVPYNERNKHRCSKSCPCCQEQPPCEKQKQEIKCSNCNREFRNEKCFENHKKTLCKIVKKCKDCFKTYKERDKPHVCGEFYCKVCQDFKQDHLCYMRVAKKPKLKNTLFVFFDLETRQEKLKSDNSYVKIHEPNLCVTMHCCSECYENYELKTCNKCDNRENIFFEDNCISKFIDYLMEIRTKFNRVVCIAHNGQAFDTQFILQYVFRQTHHVPKLIMRGLKVLKLEIENVVFLDSLCYFPMALSALPKTFGLPVDIKKGYFPHLFNTIDNKDYVGSLPPEEFYDPDSMKTEDRDKFLQWYKETKSNNYNFNLKNELIEYCQSDVDILRRACIMFRNLLMKECNVCPFSEAMTIASTCNLAFKRNFLKPDTIGILPKNGYRYADKQSKVAIKWLIWEEKRRNISIQHAANHREVKIPNNMKVDGYCQATNQVFEFFGCYYHGCPKCITKRRDDPENETDYDTLNERYKNTKLKVEKLKSLGYEVVEMWECEFQNIINSNPEINDIDNHFLIIQAPLNPRDAFYGGRTETVRSRYDAKENEKIKYVDVCSLYPWVCKYGKFPKGHPELSIGEDECKRLIKENGGLKQLNGLIKCTVLPPQDLFHPVLPIKMHNKLMFTLCRTCTKTSIENQDECNHSREERTLTGVWVIEEIKKAVEKGYEILSVYEIWNYETETYDKTNDGLFTEYINKFLKMKQEASGWPSDCETSEERDKYIQNYLKHEGILLDRDNIEKNPGRRTLAKLMLNSFWGKFGQRENQPKTEVIEDESKFFELLCDEKIVVNQIQEIDEERIIVNWEFKEDEVEPSTVTNVVIAAHVTALARLKLYSFLEKVEERVLYCDTDSVIYILKNGFEDLPVGHFLGDLTDELEEEYGTGSYITQFASGGPKNYGFNVFSTKTGKIHSKCKVKGITLNHKNSEKVNFDTLLRIATNKEDEAIIVECTSIRPTKDYEVITQKGSKTVRCCITKRRMVNDYGTEPFGYRKRLKLDTSSNATCSSAI</sequence>
<evidence type="ECO:0000256" key="5">
    <source>
        <dbReference type="ARBA" id="ARBA00022705"/>
    </source>
</evidence>
<feature type="domain" description="DNA-directed DNA polymerase family B mitochondria/virus" evidence="9">
    <location>
        <begin position="795"/>
        <end position="1107"/>
    </location>
</feature>
<evidence type="ECO:0000259" key="9">
    <source>
        <dbReference type="Pfam" id="PF03175"/>
    </source>
</evidence>
<comment type="caution">
    <text evidence="10">The sequence shown here is derived from an EMBL/GenBank/DDBJ whole genome shotgun (WGS) entry which is preliminary data.</text>
</comment>